<dbReference type="InterPro" id="IPR003593">
    <property type="entry name" value="AAA+_ATPase"/>
</dbReference>
<comment type="similarity">
    <text evidence="2">Belongs to the ABC transporter superfamily.</text>
</comment>
<dbReference type="FunFam" id="3.40.50.300:FF:000016">
    <property type="entry name" value="Oligopeptide ABC transporter ATP-binding component"/>
    <property type="match status" value="2"/>
</dbReference>
<dbReference type="SUPFAM" id="SSF52540">
    <property type="entry name" value="P-loop containing nucleoside triphosphate hydrolases"/>
    <property type="match status" value="2"/>
</dbReference>
<dbReference type="CDD" id="cd03257">
    <property type="entry name" value="ABC_NikE_OppD_transporters"/>
    <property type="match status" value="2"/>
</dbReference>
<keyword evidence="4" id="KW-0547">Nucleotide-binding</keyword>
<dbReference type="PATRIC" id="fig|1185652.3.peg.3372"/>
<evidence type="ECO:0000256" key="6">
    <source>
        <dbReference type="ARBA" id="ARBA00022970"/>
    </source>
</evidence>
<evidence type="ECO:0000256" key="4">
    <source>
        <dbReference type="ARBA" id="ARBA00022741"/>
    </source>
</evidence>
<dbReference type="PANTHER" id="PTHR43776:SF7">
    <property type="entry name" value="D,D-DIPEPTIDE TRANSPORT ATP-BINDING PROTEIN DDPF-RELATED"/>
    <property type="match status" value="1"/>
</dbReference>
<dbReference type="GO" id="GO:0055085">
    <property type="term" value="P:transmembrane transport"/>
    <property type="evidence" value="ECO:0007669"/>
    <property type="project" value="UniProtKB-ARBA"/>
</dbReference>
<dbReference type="GO" id="GO:0005886">
    <property type="term" value="C:plasma membrane"/>
    <property type="evidence" value="ECO:0007669"/>
    <property type="project" value="UniProtKB-SubCell"/>
</dbReference>
<evidence type="ECO:0000256" key="1">
    <source>
        <dbReference type="ARBA" id="ARBA00004417"/>
    </source>
</evidence>
<evidence type="ECO:0000256" key="7">
    <source>
        <dbReference type="ARBA" id="ARBA00053953"/>
    </source>
</evidence>
<keyword evidence="9" id="KW-0378">Hydrolase</keyword>
<dbReference type="EC" id="3.6.3.-" evidence="9"/>
<name>I3X7F7_SINF2</name>
<comment type="function">
    <text evidence="7">Probably part of a binding-protein-dependent transport system y4tOPQRS for a peptide. Probably responsible for energy coupling to the transport system.</text>
</comment>
<reference evidence="9 10" key="1">
    <citation type="journal article" date="2012" name="J. Bacteriol.">
        <title>Complete genome sequence of the broad-host-range strain Sinorhizobium fredii USDA257.</title>
        <authorList>
            <person name="Schuldes J."/>
            <person name="Rodriguez Orbegoso M."/>
            <person name="Schmeisser C."/>
            <person name="Krishnan H.B."/>
            <person name="Daniel R."/>
            <person name="Streit W.R."/>
        </authorList>
    </citation>
    <scope>NUCLEOTIDE SEQUENCE [LARGE SCALE GENOMIC DNA]</scope>
    <source>
        <strain evidence="9 10">USDA 257</strain>
    </source>
</reference>
<dbReference type="EMBL" id="CP003563">
    <property type="protein sequence ID" value="AFL51813.1"/>
    <property type="molecule type" value="Genomic_DNA"/>
</dbReference>
<dbReference type="InterPro" id="IPR013563">
    <property type="entry name" value="Oligopep_ABC_C"/>
</dbReference>
<dbReference type="InterPro" id="IPR027417">
    <property type="entry name" value="P-loop_NTPase"/>
</dbReference>
<accession>I3X7F7</accession>
<dbReference type="KEGG" id="sfd:USDA257_c32450"/>
<organism evidence="9 10">
    <name type="scientific">Sinorhizobium fredii (strain USDA 257)</name>
    <dbReference type="NCBI Taxonomy" id="1185652"/>
    <lineage>
        <taxon>Bacteria</taxon>
        <taxon>Pseudomonadati</taxon>
        <taxon>Pseudomonadota</taxon>
        <taxon>Alphaproteobacteria</taxon>
        <taxon>Hyphomicrobiales</taxon>
        <taxon>Rhizobiaceae</taxon>
        <taxon>Sinorhizobium/Ensifer group</taxon>
        <taxon>Sinorhizobium</taxon>
    </lineage>
</organism>
<evidence type="ECO:0000259" key="8">
    <source>
        <dbReference type="PROSITE" id="PS50893"/>
    </source>
</evidence>
<dbReference type="InterPro" id="IPR003439">
    <property type="entry name" value="ABC_transporter-like_ATP-bd"/>
</dbReference>
<dbReference type="PANTHER" id="PTHR43776">
    <property type="entry name" value="TRANSPORT ATP-BINDING PROTEIN"/>
    <property type="match status" value="1"/>
</dbReference>
<evidence type="ECO:0000256" key="3">
    <source>
        <dbReference type="ARBA" id="ARBA00022448"/>
    </source>
</evidence>
<keyword evidence="3" id="KW-0813">Transport</keyword>
<dbReference type="Proteomes" id="UP000006180">
    <property type="component" value="Chromosome"/>
</dbReference>
<evidence type="ECO:0000256" key="2">
    <source>
        <dbReference type="ARBA" id="ARBA00005417"/>
    </source>
</evidence>
<sequence>MTSAADLLRVEGLRITFSVLGGQVEAVRGANFRILPGKVTALVGESGSGKSAISQAVMGILPSVAKVSGRVLFNDTAAGEKSVDLLSLETDGGEIQEIRGARISKIFQEPMTSLSPLHTIGNQISEVLQIHTDADKAERRARTEELLGDVGFANPKRAYDMYPFELSGGMRQRAMIAMALICRPALLIADEPTTALDVTVQAQILQLLRELQSKLNMAMLLITHDLGVVANMADEVVVIYHGDIVEAGPVDAIFRNPQHPYLKGLMAAVPHFDMKPGERLKALREVPVKAGTLLGRQGATKATGPDVLVSVRNLCKTYSTRASGWFGSGSASRHRAVDDVSFDVRRGECLGLVGESGCGKTTVSKILMRAVTPDQGSVTFDDGEGAVDVLKLDGAELKALRAKIQMVFQDPVSSLSPRMTVKNILSEPLEIHGRGNTKSRVETVRSLLQAVGLDQRFINRYPHSFSGGQRQRIGIARALALVPQLLICDEPVSALDVSVQAQILNLLKDLQKELGLTMLFISHNLAVVDYMAERIAVMCAGRIVELAPREVLMRNPVHPYTKSLLAAVPYPDLDRKLDFDSLQASGGSDQRQWGAQFSDGGEENALFPADLGGGHYVLARKTADARELRP</sequence>
<dbReference type="PROSITE" id="PS50893">
    <property type="entry name" value="ABC_TRANSPORTER_2"/>
    <property type="match status" value="2"/>
</dbReference>
<evidence type="ECO:0000313" key="9">
    <source>
        <dbReference type="EMBL" id="AFL51813.1"/>
    </source>
</evidence>
<dbReference type="PROSITE" id="PS00211">
    <property type="entry name" value="ABC_TRANSPORTER_1"/>
    <property type="match status" value="2"/>
</dbReference>
<dbReference type="Pfam" id="PF08352">
    <property type="entry name" value="oligo_HPY"/>
    <property type="match status" value="2"/>
</dbReference>
<proteinExistence type="inferred from homology"/>
<gene>
    <name evidence="9" type="primary">gsiA5</name>
    <name evidence="9" type="ORF">USDA257_c32450</name>
</gene>
<dbReference type="STRING" id="1185652.USDA257_c32450"/>
<comment type="subcellular location">
    <subcellularLocation>
        <location evidence="1">Cell inner membrane</location>
        <topology evidence="1">Peripheral membrane protein</topology>
    </subcellularLocation>
</comment>
<protein>
    <submittedName>
        <fullName evidence="9">Glutathione import ATP-binding protein GsiA</fullName>
        <ecNumber evidence="9">3.6.3.-</ecNumber>
    </submittedName>
</protein>
<dbReference type="RefSeq" id="WP_014763970.1">
    <property type="nucleotide sequence ID" value="NC_018000.1"/>
</dbReference>
<feature type="domain" description="ABC transporter" evidence="8">
    <location>
        <begin position="309"/>
        <end position="565"/>
    </location>
</feature>
<dbReference type="AlphaFoldDB" id="I3X7F7"/>
<keyword evidence="5 9" id="KW-0067">ATP-binding</keyword>
<dbReference type="SMART" id="SM00382">
    <property type="entry name" value="AAA"/>
    <property type="match status" value="2"/>
</dbReference>
<dbReference type="HOGENOM" id="CLU_000604_86_2_5"/>
<feature type="domain" description="ABC transporter" evidence="8">
    <location>
        <begin position="8"/>
        <end position="266"/>
    </location>
</feature>
<dbReference type="GO" id="GO:0006865">
    <property type="term" value="P:amino acid transport"/>
    <property type="evidence" value="ECO:0007669"/>
    <property type="project" value="UniProtKB-KW"/>
</dbReference>
<dbReference type="Pfam" id="PF00005">
    <property type="entry name" value="ABC_tran"/>
    <property type="match status" value="2"/>
</dbReference>
<dbReference type="NCBIfam" id="NF008453">
    <property type="entry name" value="PRK11308.1"/>
    <property type="match status" value="2"/>
</dbReference>
<dbReference type="Gene3D" id="3.40.50.300">
    <property type="entry name" value="P-loop containing nucleotide triphosphate hydrolases"/>
    <property type="match status" value="2"/>
</dbReference>
<dbReference type="GO" id="GO:0016887">
    <property type="term" value="F:ATP hydrolysis activity"/>
    <property type="evidence" value="ECO:0007669"/>
    <property type="project" value="InterPro"/>
</dbReference>
<evidence type="ECO:0000313" key="10">
    <source>
        <dbReference type="Proteomes" id="UP000006180"/>
    </source>
</evidence>
<dbReference type="InterPro" id="IPR050319">
    <property type="entry name" value="ABC_transp_ATP-bind"/>
</dbReference>
<dbReference type="GO" id="GO:0015833">
    <property type="term" value="P:peptide transport"/>
    <property type="evidence" value="ECO:0007669"/>
    <property type="project" value="InterPro"/>
</dbReference>
<dbReference type="GO" id="GO:0005524">
    <property type="term" value="F:ATP binding"/>
    <property type="evidence" value="ECO:0007669"/>
    <property type="project" value="UniProtKB-KW"/>
</dbReference>
<dbReference type="eggNOG" id="COG4172">
    <property type="taxonomic scope" value="Bacteria"/>
</dbReference>
<evidence type="ECO:0000256" key="5">
    <source>
        <dbReference type="ARBA" id="ARBA00022840"/>
    </source>
</evidence>
<dbReference type="NCBIfam" id="NF007739">
    <property type="entry name" value="PRK10419.1"/>
    <property type="match status" value="2"/>
</dbReference>
<dbReference type="InterPro" id="IPR017871">
    <property type="entry name" value="ABC_transporter-like_CS"/>
</dbReference>
<keyword evidence="6" id="KW-0029">Amino-acid transport</keyword>